<accession>A0A0K1Y538</accession>
<dbReference type="Proteomes" id="UP000204179">
    <property type="component" value="Segment"/>
</dbReference>
<keyword evidence="2" id="KW-1185">Reference proteome</keyword>
<dbReference type="EMBL" id="KT239446">
    <property type="protein sequence ID" value="AKY01940.1"/>
    <property type="molecule type" value="Genomic_DNA"/>
</dbReference>
<proteinExistence type="predicted"/>
<organism evidence="1 2">
    <name type="scientific">Klebsiella phage JD18</name>
    <dbReference type="NCBI Taxonomy" id="1698360"/>
    <lineage>
        <taxon>Viruses</taxon>
        <taxon>Duplodnaviria</taxon>
        <taxon>Heunggongvirae</taxon>
        <taxon>Uroviricota</taxon>
        <taxon>Caudoviricetes</taxon>
        <taxon>Pantevenvirales</taxon>
        <taxon>Straboviridae</taxon>
        <taxon>Tevenvirinae</taxon>
        <taxon>Jiaodavirus</taxon>
        <taxon>Jiaodavirus jd18</taxon>
    </lineage>
</organism>
<evidence type="ECO:0000313" key="2">
    <source>
        <dbReference type="Proteomes" id="UP000204179"/>
    </source>
</evidence>
<dbReference type="KEGG" id="vg:26518484"/>
<evidence type="ECO:0008006" key="3">
    <source>
        <dbReference type="Google" id="ProtNLM"/>
    </source>
</evidence>
<sequence length="86" mass="10214">MKNQLKEDMVVDDNDHEIEFEYPPVPEFKIDWNACLEMVDRREAAAKQVVPCEKCGSIQVQLVDWTTDILKMKCRTCKHKFERKLK</sequence>
<name>A0A0K1Y538_9CAUD</name>
<reference evidence="1 2" key="1">
    <citation type="submission" date="2015-07" db="EMBL/GenBank/DDBJ databases">
        <title>Isolation and characterization of JD18-a novel lytic bacteriophage for Klebsiella pneumoniae.</title>
        <authorList>
            <person name="Fan J."/>
            <person name="Zhang X."/>
            <person name="Guo X."/>
            <person name="He P."/>
            <person name="Zhang Y."/>
        </authorList>
    </citation>
    <scope>NUCLEOTIDE SEQUENCE [LARGE SCALE GENOMIC DNA]</scope>
</reference>
<gene>
    <name evidence="1" type="ORF">JD18_069</name>
</gene>
<protein>
    <recommendedName>
        <fullName evidence="3">Thioredoxin</fullName>
    </recommendedName>
</protein>
<evidence type="ECO:0000313" key="1">
    <source>
        <dbReference type="EMBL" id="AKY01940.1"/>
    </source>
</evidence>
<dbReference type="RefSeq" id="YP_009190650.1">
    <property type="nucleotide sequence ID" value="NC_028686.1"/>
</dbReference>
<dbReference type="GeneID" id="26518484"/>